<proteinExistence type="predicted"/>
<dbReference type="InterPro" id="IPR001647">
    <property type="entry name" value="HTH_TetR"/>
</dbReference>
<dbReference type="GO" id="GO:0000976">
    <property type="term" value="F:transcription cis-regulatory region binding"/>
    <property type="evidence" value="ECO:0007669"/>
    <property type="project" value="TreeGrafter"/>
</dbReference>
<keyword evidence="7" id="KW-1185">Reference proteome</keyword>
<reference evidence="6 7" key="1">
    <citation type="submission" date="2022-02" db="EMBL/GenBank/DDBJ databases">
        <title>Paenibacillus sp. MBLB1776 Whole Genome Shotgun Sequencing.</title>
        <authorList>
            <person name="Hwang C.Y."/>
            <person name="Cho E.-S."/>
            <person name="Seo M.-J."/>
        </authorList>
    </citation>
    <scope>NUCLEOTIDE SEQUENCE [LARGE SCALE GENOMIC DNA]</scope>
    <source>
        <strain evidence="6 7">MBLB1776</strain>
    </source>
</reference>
<dbReference type="PRINTS" id="PR00455">
    <property type="entry name" value="HTHTETR"/>
</dbReference>
<dbReference type="RefSeq" id="WP_315604941.1">
    <property type="nucleotide sequence ID" value="NZ_CP130318.1"/>
</dbReference>
<dbReference type="PANTHER" id="PTHR30055">
    <property type="entry name" value="HTH-TYPE TRANSCRIPTIONAL REGULATOR RUTR"/>
    <property type="match status" value="1"/>
</dbReference>
<evidence type="ECO:0000256" key="4">
    <source>
        <dbReference type="PROSITE-ProRule" id="PRU00335"/>
    </source>
</evidence>
<keyword evidence="3" id="KW-0804">Transcription</keyword>
<dbReference type="KEGG" id="paun:MJA45_26790"/>
<dbReference type="InterPro" id="IPR050109">
    <property type="entry name" value="HTH-type_TetR-like_transc_reg"/>
</dbReference>
<dbReference type="SUPFAM" id="SSF46689">
    <property type="entry name" value="Homeodomain-like"/>
    <property type="match status" value="1"/>
</dbReference>
<dbReference type="Gene3D" id="1.10.10.60">
    <property type="entry name" value="Homeodomain-like"/>
    <property type="match status" value="1"/>
</dbReference>
<evidence type="ECO:0000256" key="3">
    <source>
        <dbReference type="ARBA" id="ARBA00023163"/>
    </source>
</evidence>
<keyword evidence="2 4" id="KW-0238">DNA-binding</keyword>
<dbReference type="EMBL" id="CP130318">
    <property type="protein sequence ID" value="WNQ11165.1"/>
    <property type="molecule type" value="Genomic_DNA"/>
</dbReference>
<protein>
    <submittedName>
        <fullName evidence="6">TetR family transcriptional regulator</fullName>
    </submittedName>
</protein>
<dbReference type="Pfam" id="PF17754">
    <property type="entry name" value="TetR_C_14"/>
    <property type="match status" value="1"/>
</dbReference>
<evidence type="ECO:0000259" key="5">
    <source>
        <dbReference type="PROSITE" id="PS50977"/>
    </source>
</evidence>
<dbReference type="AlphaFoldDB" id="A0AA96LFI0"/>
<feature type="domain" description="HTH tetR-type" evidence="5">
    <location>
        <begin position="17"/>
        <end position="77"/>
    </location>
</feature>
<dbReference type="Pfam" id="PF00440">
    <property type="entry name" value="TetR_N"/>
    <property type="match status" value="1"/>
</dbReference>
<dbReference type="PROSITE" id="PS50977">
    <property type="entry name" value="HTH_TETR_2"/>
    <property type="match status" value="1"/>
</dbReference>
<sequence>MKADDTPKAGLRERKKQKTKAAIQHHALRLFKEQGYQQTTTEQIAEAAEVSPSTLFRYFPTKEALVLEDDFDPYLIEAFRSQPQELTAVQALRETIRQVASLVPEEERLSIRERMDLSMSVPELKAAALSHTVSMLDFIARLIAEREGKGAGEPYVLASAGALIGVILSAHQYSAQHPGEDFLEVIDRLLGAMEEAPLGSRLR</sequence>
<organism evidence="6 7">
    <name type="scientific">Paenibacillus aurantius</name>
    <dbReference type="NCBI Taxonomy" id="2918900"/>
    <lineage>
        <taxon>Bacteria</taxon>
        <taxon>Bacillati</taxon>
        <taxon>Bacillota</taxon>
        <taxon>Bacilli</taxon>
        <taxon>Bacillales</taxon>
        <taxon>Paenibacillaceae</taxon>
        <taxon>Paenibacillus</taxon>
    </lineage>
</organism>
<gene>
    <name evidence="6" type="ORF">MJA45_26790</name>
</gene>
<feature type="DNA-binding region" description="H-T-H motif" evidence="4">
    <location>
        <begin position="40"/>
        <end position="59"/>
    </location>
</feature>
<dbReference type="InterPro" id="IPR041347">
    <property type="entry name" value="MftR_C"/>
</dbReference>
<dbReference type="Proteomes" id="UP001305702">
    <property type="component" value="Chromosome"/>
</dbReference>
<dbReference type="InterPro" id="IPR009057">
    <property type="entry name" value="Homeodomain-like_sf"/>
</dbReference>
<dbReference type="Gene3D" id="1.10.357.10">
    <property type="entry name" value="Tetracycline Repressor, domain 2"/>
    <property type="match status" value="1"/>
</dbReference>
<accession>A0AA96LFI0</accession>
<keyword evidence="1" id="KW-0805">Transcription regulation</keyword>
<evidence type="ECO:0000256" key="1">
    <source>
        <dbReference type="ARBA" id="ARBA00023015"/>
    </source>
</evidence>
<evidence type="ECO:0000256" key="2">
    <source>
        <dbReference type="ARBA" id="ARBA00023125"/>
    </source>
</evidence>
<dbReference type="GO" id="GO:0003700">
    <property type="term" value="F:DNA-binding transcription factor activity"/>
    <property type="evidence" value="ECO:0007669"/>
    <property type="project" value="TreeGrafter"/>
</dbReference>
<evidence type="ECO:0000313" key="6">
    <source>
        <dbReference type="EMBL" id="WNQ11165.1"/>
    </source>
</evidence>
<evidence type="ECO:0000313" key="7">
    <source>
        <dbReference type="Proteomes" id="UP001305702"/>
    </source>
</evidence>
<name>A0AA96LFI0_9BACL</name>
<dbReference type="PANTHER" id="PTHR30055:SF234">
    <property type="entry name" value="HTH-TYPE TRANSCRIPTIONAL REGULATOR BETI"/>
    <property type="match status" value="1"/>
</dbReference>